<dbReference type="OrthoDB" id="8897581at2"/>
<gene>
    <name evidence="2" type="ORF">DCC35_05335</name>
</gene>
<evidence type="ECO:0000313" key="3">
    <source>
        <dbReference type="Proteomes" id="UP000298616"/>
    </source>
</evidence>
<dbReference type="EMBL" id="CP028923">
    <property type="protein sequence ID" value="QCK14207.1"/>
    <property type="molecule type" value="Genomic_DNA"/>
</dbReference>
<accession>A0A4D7JHM6</accession>
<sequence>MKKKLFFALWLTFSLTVIAIIFYRQEYRFLLPTPKPIDLKMVEQGDSVKLDLAGTGNRVYFHFYNSECPCSRFNIKEFKRIVRKNEDSVKFIAVIEEEQSNKLQEFKKKYDLGIETIIDKDGKIANELGVYSTPQAVIVENGRVFYKGNYNKARFCTSKNTRFAELAVEAMLTNKKPPHFPELAYISYGCELPSNEN</sequence>
<feature type="domain" description="DUF6436" evidence="1">
    <location>
        <begin position="48"/>
        <end position="179"/>
    </location>
</feature>
<organism evidence="2 3">
    <name type="scientific">Mangrovivirga cuniculi</name>
    <dbReference type="NCBI Taxonomy" id="2715131"/>
    <lineage>
        <taxon>Bacteria</taxon>
        <taxon>Pseudomonadati</taxon>
        <taxon>Bacteroidota</taxon>
        <taxon>Cytophagia</taxon>
        <taxon>Cytophagales</taxon>
        <taxon>Mangrovivirgaceae</taxon>
        <taxon>Mangrovivirga</taxon>
    </lineage>
</organism>
<evidence type="ECO:0000259" key="1">
    <source>
        <dbReference type="Pfam" id="PF20029"/>
    </source>
</evidence>
<dbReference type="InterPro" id="IPR036249">
    <property type="entry name" value="Thioredoxin-like_sf"/>
</dbReference>
<evidence type="ECO:0000313" key="2">
    <source>
        <dbReference type="EMBL" id="QCK14207.1"/>
    </source>
</evidence>
<protein>
    <recommendedName>
        <fullName evidence="1">DUF6436 domain-containing protein</fullName>
    </recommendedName>
</protein>
<dbReference type="Gene3D" id="3.40.30.10">
    <property type="entry name" value="Glutaredoxin"/>
    <property type="match status" value="1"/>
</dbReference>
<name>A0A4D7JHM6_9BACT</name>
<dbReference type="GO" id="GO:0016491">
    <property type="term" value="F:oxidoreductase activity"/>
    <property type="evidence" value="ECO:0007669"/>
    <property type="project" value="InterPro"/>
</dbReference>
<proteinExistence type="predicted"/>
<dbReference type="Pfam" id="PF20029">
    <property type="entry name" value="DUF6436"/>
    <property type="match status" value="1"/>
</dbReference>
<dbReference type="AlphaFoldDB" id="A0A4D7JHM6"/>
<dbReference type="Proteomes" id="UP000298616">
    <property type="component" value="Chromosome"/>
</dbReference>
<reference evidence="2 3" key="1">
    <citation type="submission" date="2018-04" db="EMBL/GenBank/DDBJ databases">
        <title>Complete genome uncultured novel isolate.</title>
        <authorList>
            <person name="Merlino G."/>
        </authorList>
    </citation>
    <scope>NUCLEOTIDE SEQUENCE [LARGE SCALE GENOMIC DNA]</scope>
    <source>
        <strain evidence="3">R1DC9</strain>
    </source>
</reference>
<dbReference type="SUPFAM" id="SSF52833">
    <property type="entry name" value="Thioredoxin-like"/>
    <property type="match status" value="1"/>
</dbReference>
<dbReference type="GO" id="GO:0016209">
    <property type="term" value="F:antioxidant activity"/>
    <property type="evidence" value="ECO:0007669"/>
    <property type="project" value="InterPro"/>
</dbReference>
<dbReference type="KEGG" id="fpf:DCC35_05335"/>
<keyword evidence="3" id="KW-1185">Reference proteome</keyword>
<dbReference type="RefSeq" id="WP_137089800.1">
    <property type="nucleotide sequence ID" value="NZ_CP028923.1"/>
</dbReference>
<dbReference type="InterPro" id="IPR045494">
    <property type="entry name" value="DUF6436"/>
</dbReference>